<keyword evidence="4 5" id="KW-0472">Membrane</keyword>
<dbReference type="InterPro" id="IPR013525">
    <property type="entry name" value="ABC2_TM"/>
</dbReference>
<evidence type="ECO:0000256" key="5">
    <source>
        <dbReference type="SAM" id="Phobius"/>
    </source>
</evidence>
<sequence length="248" mass="27586">MYPAVGFSHNWFSLSQVELKRRPSSLGPIVLGRLLVVLGLESLWPMVYVLVCYPFAGVFGSIKIVILVGLFLLLNNLCYISLGSVLGVYSKRVPQGMIASTIFSQTSLVAAGFYTTLPPALDWIRYISPFYWTFRGILKSCFKWNDTLECIKGSSEVGANQCFLEYHPAIDQYKERGLHVATYNDSSSDSISLEFVALVLLLTILNFLIYAKAWVTCKRFESNLTPRCPGAKTCFASPQDGHGHATSQ</sequence>
<comment type="caution">
    <text evidence="7">The sequence shown here is derived from an EMBL/GenBank/DDBJ whole genome shotgun (WGS) entry which is preliminary data.</text>
</comment>
<dbReference type="EMBL" id="JATAAI010000037">
    <property type="protein sequence ID" value="KAK1734635.1"/>
    <property type="molecule type" value="Genomic_DNA"/>
</dbReference>
<gene>
    <name evidence="7" type="ORF">QTG54_014508</name>
</gene>
<dbReference type="Pfam" id="PF01061">
    <property type="entry name" value="ABC2_membrane"/>
    <property type="match status" value="1"/>
</dbReference>
<evidence type="ECO:0000256" key="3">
    <source>
        <dbReference type="ARBA" id="ARBA00022989"/>
    </source>
</evidence>
<reference evidence="7" key="1">
    <citation type="submission" date="2023-06" db="EMBL/GenBank/DDBJ databases">
        <title>Survivors Of The Sea: Transcriptome response of Skeletonema marinoi to long-term dormancy.</title>
        <authorList>
            <person name="Pinder M.I.M."/>
            <person name="Kourtchenko O."/>
            <person name="Robertson E.K."/>
            <person name="Larsson T."/>
            <person name="Maumus F."/>
            <person name="Osuna-Cruz C.M."/>
            <person name="Vancaester E."/>
            <person name="Stenow R."/>
            <person name="Vandepoele K."/>
            <person name="Ploug H."/>
            <person name="Bruchert V."/>
            <person name="Godhe A."/>
            <person name="Topel M."/>
        </authorList>
    </citation>
    <scope>NUCLEOTIDE SEQUENCE</scope>
    <source>
        <strain evidence="7">R05AC</strain>
    </source>
</reference>
<evidence type="ECO:0000313" key="7">
    <source>
        <dbReference type="EMBL" id="KAK1734635.1"/>
    </source>
</evidence>
<feature type="transmembrane region" description="Helical" evidence="5">
    <location>
        <begin position="191"/>
        <end position="211"/>
    </location>
</feature>
<dbReference type="AlphaFoldDB" id="A0AAD8XWB2"/>
<keyword evidence="2 5" id="KW-0812">Transmembrane</keyword>
<proteinExistence type="predicted"/>
<evidence type="ECO:0000313" key="8">
    <source>
        <dbReference type="Proteomes" id="UP001224775"/>
    </source>
</evidence>
<accession>A0AAD8XWB2</accession>
<evidence type="ECO:0000256" key="1">
    <source>
        <dbReference type="ARBA" id="ARBA00004141"/>
    </source>
</evidence>
<feature type="transmembrane region" description="Helical" evidence="5">
    <location>
        <begin position="30"/>
        <end position="56"/>
    </location>
</feature>
<protein>
    <recommendedName>
        <fullName evidence="6">ABC-2 type transporter transmembrane domain-containing protein</fullName>
    </recommendedName>
</protein>
<keyword evidence="3 5" id="KW-1133">Transmembrane helix</keyword>
<evidence type="ECO:0000256" key="4">
    <source>
        <dbReference type="ARBA" id="ARBA00023136"/>
    </source>
</evidence>
<evidence type="ECO:0000256" key="2">
    <source>
        <dbReference type="ARBA" id="ARBA00022692"/>
    </source>
</evidence>
<organism evidence="7 8">
    <name type="scientific">Skeletonema marinoi</name>
    <dbReference type="NCBI Taxonomy" id="267567"/>
    <lineage>
        <taxon>Eukaryota</taxon>
        <taxon>Sar</taxon>
        <taxon>Stramenopiles</taxon>
        <taxon>Ochrophyta</taxon>
        <taxon>Bacillariophyta</taxon>
        <taxon>Coscinodiscophyceae</taxon>
        <taxon>Thalassiosirophycidae</taxon>
        <taxon>Thalassiosirales</taxon>
        <taxon>Skeletonemataceae</taxon>
        <taxon>Skeletonema</taxon>
        <taxon>Skeletonema marinoi-dohrnii complex</taxon>
    </lineage>
</organism>
<dbReference type="GO" id="GO:0140359">
    <property type="term" value="F:ABC-type transporter activity"/>
    <property type="evidence" value="ECO:0007669"/>
    <property type="project" value="InterPro"/>
</dbReference>
<feature type="domain" description="ABC-2 type transporter transmembrane" evidence="6">
    <location>
        <begin position="22"/>
        <end position="140"/>
    </location>
</feature>
<name>A0AAD8XWB2_9STRA</name>
<dbReference type="GO" id="GO:0016020">
    <property type="term" value="C:membrane"/>
    <property type="evidence" value="ECO:0007669"/>
    <property type="project" value="UniProtKB-SubCell"/>
</dbReference>
<keyword evidence="8" id="KW-1185">Reference proteome</keyword>
<comment type="subcellular location">
    <subcellularLocation>
        <location evidence="1">Membrane</location>
        <topology evidence="1">Multi-pass membrane protein</topology>
    </subcellularLocation>
</comment>
<evidence type="ECO:0000259" key="6">
    <source>
        <dbReference type="Pfam" id="PF01061"/>
    </source>
</evidence>
<dbReference type="Proteomes" id="UP001224775">
    <property type="component" value="Unassembled WGS sequence"/>
</dbReference>
<feature type="transmembrane region" description="Helical" evidence="5">
    <location>
        <begin position="62"/>
        <end position="89"/>
    </location>
</feature>